<dbReference type="GO" id="GO:0004312">
    <property type="term" value="F:fatty acid synthase activity"/>
    <property type="evidence" value="ECO:0007669"/>
    <property type="project" value="TreeGrafter"/>
</dbReference>
<comment type="pathway">
    <text evidence="1">Lipid metabolism; fatty acid biosynthesis.</text>
</comment>
<dbReference type="InterPro" id="IPR014031">
    <property type="entry name" value="Ketoacyl_synth_C"/>
</dbReference>
<dbReference type="InterPro" id="IPR001031">
    <property type="entry name" value="Thioesterase"/>
</dbReference>
<reference evidence="7 8" key="1">
    <citation type="journal article" date="2018" name="Aquat. Microb. Ecol.">
        <title>Gammaproteobacterial methanotrophs dominate.</title>
        <authorList>
            <person name="Rissanen A.J."/>
            <person name="Saarenheimo J."/>
            <person name="Tiirola M."/>
            <person name="Peura S."/>
            <person name="Aalto S.L."/>
            <person name="Karvinen A."/>
            <person name="Nykanen H."/>
        </authorList>
    </citation>
    <scope>NUCLEOTIDE SEQUENCE [LARGE SCALE GENOMIC DNA]</scope>
    <source>
        <strain evidence="7">AMbin10</strain>
    </source>
</reference>
<evidence type="ECO:0000313" key="8">
    <source>
        <dbReference type="Proteomes" id="UP000249396"/>
    </source>
</evidence>
<dbReference type="InterPro" id="IPR018201">
    <property type="entry name" value="Ketoacyl_synth_AS"/>
</dbReference>
<dbReference type="UniPathway" id="UPA00094"/>
<dbReference type="SUPFAM" id="SSF53901">
    <property type="entry name" value="Thiolase-like"/>
    <property type="match status" value="1"/>
</dbReference>
<gene>
    <name evidence="7" type="ORF">DM484_30920</name>
</gene>
<evidence type="ECO:0000256" key="3">
    <source>
        <dbReference type="ARBA" id="ARBA00022553"/>
    </source>
</evidence>
<dbReference type="AlphaFoldDB" id="A0A2W4SA75"/>
<dbReference type="Pfam" id="PF00550">
    <property type="entry name" value="PP-binding"/>
    <property type="match status" value="1"/>
</dbReference>
<dbReference type="InterPro" id="IPR029058">
    <property type="entry name" value="AB_hydrolase_fold"/>
</dbReference>
<dbReference type="SMART" id="SM00823">
    <property type="entry name" value="PKS_PP"/>
    <property type="match status" value="1"/>
</dbReference>
<dbReference type="Gene3D" id="1.10.1200.10">
    <property type="entry name" value="ACP-like"/>
    <property type="match status" value="1"/>
</dbReference>
<accession>A0A2W4SA75</accession>
<evidence type="ECO:0000256" key="1">
    <source>
        <dbReference type="ARBA" id="ARBA00005194"/>
    </source>
</evidence>
<evidence type="ECO:0000256" key="4">
    <source>
        <dbReference type="ARBA" id="ARBA00022679"/>
    </source>
</evidence>
<dbReference type="PROSITE" id="PS50075">
    <property type="entry name" value="CARRIER"/>
    <property type="match status" value="1"/>
</dbReference>
<keyword evidence="4" id="KW-0808">Transferase</keyword>
<dbReference type="GO" id="GO:0005886">
    <property type="term" value="C:plasma membrane"/>
    <property type="evidence" value="ECO:0007669"/>
    <property type="project" value="TreeGrafter"/>
</dbReference>
<dbReference type="GO" id="GO:0031177">
    <property type="term" value="F:phosphopantetheine binding"/>
    <property type="evidence" value="ECO:0007669"/>
    <property type="project" value="InterPro"/>
</dbReference>
<dbReference type="GO" id="GO:0071770">
    <property type="term" value="P:DIM/DIP cell wall layer assembly"/>
    <property type="evidence" value="ECO:0007669"/>
    <property type="project" value="TreeGrafter"/>
</dbReference>
<dbReference type="CDD" id="cd00833">
    <property type="entry name" value="PKS"/>
    <property type="match status" value="1"/>
</dbReference>
<dbReference type="Pfam" id="PF22621">
    <property type="entry name" value="CurL-like_PKS_C"/>
    <property type="match status" value="1"/>
</dbReference>
<dbReference type="GO" id="GO:0006633">
    <property type="term" value="P:fatty acid biosynthetic process"/>
    <property type="evidence" value="ECO:0007669"/>
    <property type="project" value="UniProtKB-UniPathway"/>
</dbReference>
<dbReference type="SUPFAM" id="SSF47336">
    <property type="entry name" value="ACP-like"/>
    <property type="match status" value="1"/>
</dbReference>
<comment type="caution">
    <text evidence="7">The sequence shown here is derived from an EMBL/GenBank/DDBJ whole genome shotgun (WGS) entry which is preliminary data.</text>
</comment>
<protein>
    <submittedName>
        <fullName evidence="7">Uncharacterized protein</fullName>
    </submittedName>
</protein>
<dbReference type="GO" id="GO:0005737">
    <property type="term" value="C:cytoplasm"/>
    <property type="evidence" value="ECO:0007669"/>
    <property type="project" value="TreeGrafter"/>
</dbReference>
<dbReference type="InterPro" id="IPR016039">
    <property type="entry name" value="Thiolase-like"/>
</dbReference>
<evidence type="ECO:0000259" key="5">
    <source>
        <dbReference type="PROSITE" id="PS50075"/>
    </source>
</evidence>
<evidence type="ECO:0000256" key="2">
    <source>
        <dbReference type="ARBA" id="ARBA00022450"/>
    </source>
</evidence>
<dbReference type="EMBL" id="QJPH01000596">
    <property type="protein sequence ID" value="PZN68747.1"/>
    <property type="molecule type" value="Genomic_DNA"/>
</dbReference>
<proteinExistence type="predicted"/>
<keyword evidence="3" id="KW-0597">Phosphoprotein</keyword>
<dbReference type="SMART" id="SM00825">
    <property type="entry name" value="PKS_KS"/>
    <property type="match status" value="1"/>
</dbReference>
<organism evidence="7 8">
    <name type="scientific">Candidatus Methylumidiphilus alinenensis</name>
    <dbReference type="NCBI Taxonomy" id="2202197"/>
    <lineage>
        <taxon>Bacteria</taxon>
        <taxon>Pseudomonadati</taxon>
        <taxon>Pseudomonadota</taxon>
        <taxon>Gammaproteobacteria</taxon>
        <taxon>Methylococcales</taxon>
        <taxon>Candidatus Methylumidiphilus</taxon>
    </lineage>
</organism>
<dbReference type="PANTHER" id="PTHR43775:SF37">
    <property type="entry name" value="SI:DKEY-61P9.11"/>
    <property type="match status" value="1"/>
</dbReference>
<feature type="domain" description="Carrier" evidence="5">
    <location>
        <begin position="584"/>
        <end position="658"/>
    </location>
</feature>
<dbReference type="GO" id="GO:0004315">
    <property type="term" value="F:3-oxoacyl-[acyl-carrier-protein] synthase activity"/>
    <property type="evidence" value="ECO:0007669"/>
    <property type="project" value="InterPro"/>
</dbReference>
<dbReference type="Pfam" id="PF00109">
    <property type="entry name" value="ketoacyl-synt"/>
    <property type="match status" value="1"/>
</dbReference>
<dbReference type="Pfam" id="PF00975">
    <property type="entry name" value="Thioesterase"/>
    <property type="match status" value="1"/>
</dbReference>
<dbReference type="InterPro" id="IPR020841">
    <property type="entry name" value="PKS_Beta-ketoAc_synthase_dom"/>
</dbReference>
<evidence type="ECO:0000313" key="7">
    <source>
        <dbReference type="EMBL" id="PZN68747.1"/>
    </source>
</evidence>
<dbReference type="Pfam" id="PF02801">
    <property type="entry name" value="Ketoacyl-synt_C"/>
    <property type="match status" value="1"/>
</dbReference>
<dbReference type="Gene3D" id="3.40.50.1820">
    <property type="entry name" value="alpha/beta hydrolase"/>
    <property type="match status" value="1"/>
</dbReference>
<dbReference type="InterPro" id="IPR009081">
    <property type="entry name" value="PP-bd_ACP"/>
</dbReference>
<evidence type="ECO:0000259" key="6">
    <source>
        <dbReference type="PROSITE" id="PS52004"/>
    </source>
</evidence>
<dbReference type="Gene3D" id="3.40.47.10">
    <property type="match status" value="1"/>
</dbReference>
<dbReference type="Gene3D" id="1.10.1240.100">
    <property type="match status" value="1"/>
</dbReference>
<keyword evidence="2" id="KW-0596">Phosphopantetheine</keyword>
<dbReference type="PROSITE" id="PS52004">
    <property type="entry name" value="KS3_2"/>
    <property type="match status" value="1"/>
</dbReference>
<dbReference type="InterPro" id="IPR020806">
    <property type="entry name" value="PKS_PP-bd"/>
</dbReference>
<feature type="domain" description="Ketosynthase family 3 (KS3)" evidence="6">
    <location>
        <begin position="1"/>
        <end position="407"/>
    </location>
</feature>
<name>A0A2W4SA75_9GAMM</name>
<sequence length="984" mass="109250">MACRCAGACDPEEFWDILSQGKDCIQHIQEQSWLDFFADHSQVPVPARYGRMQGKEHFDAAFFGIGKDEAAAMDFPQRVLLEEAYTALEDAGIAPSSLQKKPVGIFIGSVGGGAQSSTVSSHSVLATDTSVLSSRIAYFLDLKGPALTINTACSSSLVAMDVACQYLRSRKIDLAIVGGATIYTDPRAFIMMNSAGMLSPTESCRPFDNQADGMVVGDGAGVVILKRLDDAERDMDPVYAAIDAIGINQNGQTAGMSVPSYLSQSQLQSSLYRAHQINVEDIQYIETHGTATKLGDPIEVDALNHSFRQFTAKKHYCAIGSVKANIGHTTAASGVLSVIKILLGFTHRLIPPSLNFVQPNEHIDFESSPFFVNTLLREWPTNSCNTRMAAVTSLGHSGTNAHMILEEYLRGNASSNTVRSAPCLVPLSAKTDTGLADSARRLACWLRQNPKVDLNAVAYTLQIGREAMKHRSIFLVETVQELAEKLEWLGRNATLQDTRMENHWRGKGKLQDRVSPAENQGSTSLAALAGRWARGEKIHWQALYGRDALQRLHLPTYAFAKTSQCRWPEKSLDADGEGNACTEEKLERLLKAQLARHLGCPTDQIDSNRNYFELGLTSLGVVNLLTFVEKAIDQKIGSSILFEYNTVERLSCYLRKNHVGILDRIYSASYPVSAKSVHCVRFPELILLNENRQGRPVFWFHGGLGGVQPYYILAEACERPFYGIQARGWMSEHPPIVGVQAMASYYIQAMQAVQSLGPYDVGGYSLGGLIAYEVIRQLQALGESASTLVMLDTFDTRDIKEPKASPKNDFLQAVNIALQTTIMQNPEAFSSTLIHRDELDVSLEDKAFLQQLIAMAKTRGLPYTEEQVDGLIRKQSKVQSAHQAHRYEIPPLPDANSVECYYFRNKNGLYLGDMEPYFVLSGYQHELDKKNHWKIWQERLPNFSMIEVEASSHLALLSEPEVYERLVEFCRDLYSNYNRGAGFK</sequence>
<dbReference type="PROSITE" id="PS00606">
    <property type="entry name" value="KS3_1"/>
    <property type="match status" value="1"/>
</dbReference>
<dbReference type="SUPFAM" id="SSF53474">
    <property type="entry name" value="alpha/beta-Hydrolases"/>
    <property type="match status" value="1"/>
</dbReference>
<dbReference type="InterPro" id="IPR050091">
    <property type="entry name" value="PKS_NRPS_Biosynth_Enz"/>
</dbReference>
<dbReference type="PANTHER" id="PTHR43775">
    <property type="entry name" value="FATTY ACID SYNTHASE"/>
    <property type="match status" value="1"/>
</dbReference>
<dbReference type="Proteomes" id="UP000249396">
    <property type="component" value="Unassembled WGS sequence"/>
</dbReference>
<dbReference type="InterPro" id="IPR014030">
    <property type="entry name" value="Ketoacyl_synth_N"/>
</dbReference>
<dbReference type="InterPro" id="IPR036736">
    <property type="entry name" value="ACP-like_sf"/>
</dbReference>